<reference evidence="2 3" key="1">
    <citation type="submission" date="2007-03" db="EMBL/GenBank/DDBJ databases">
        <authorList>
            <person name="Heidelberg J."/>
        </authorList>
    </citation>
    <scope>NUCLEOTIDE SEQUENCE [LARGE SCALE GENOMIC DNA]</scope>
    <source>
        <strain evidence="3">ATCC 39541 / Classical Ogawa 395 / O395</strain>
    </source>
</reference>
<proteinExistence type="predicted"/>
<dbReference type="Pfam" id="PF03594">
    <property type="entry name" value="BenE"/>
    <property type="match status" value="1"/>
</dbReference>
<organism evidence="2 3">
    <name type="scientific">Vibrio cholerae serotype O1 (strain ATCC 39541 / Classical Ogawa 395 / O395)</name>
    <dbReference type="NCBI Taxonomy" id="345073"/>
    <lineage>
        <taxon>Bacteria</taxon>
        <taxon>Pseudomonadati</taxon>
        <taxon>Pseudomonadota</taxon>
        <taxon>Gammaproteobacteria</taxon>
        <taxon>Vibrionales</taxon>
        <taxon>Vibrionaceae</taxon>
        <taxon>Vibrio</taxon>
    </lineage>
</organism>
<dbReference type="PANTHER" id="PTHR30199">
    <property type="entry name" value="MFS FAMILY TRANSPORTER, PREDICTED SUBSTRATE BENZOATE"/>
    <property type="match status" value="1"/>
</dbReference>
<evidence type="ECO:0000256" key="1">
    <source>
        <dbReference type="SAM" id="Phobius"/>
    </source>
</evidence>
<gene>
    <name evidence="2" type="primary">benE</name>
    <name evidence="2" type="ordered locus">VC0395_A1556</name>
</gene>
<feature type="transmembrane region" description="Helical" evidence="1">
    <location>
        <begin position="208"/>
        <end position="225"/>
    </location>
</feature>
<feature type="transmembrane region" description="Helical" evidence="1">
    <location>
        <begin position="320"/>
        <end position="340"/>
    </location>
</feature>
<feature type="transmembrane region" description="Helical" evidence="1">
    <location>
        <begin position="352"/>
        <end position="379"/>
    </location>
</feature>
<dbReference type="PANTHER" id="PTHR30199:SF0">
    <property type="entry name" value="INNER MEMBRANE PROTEIN YDCO"/>
    <property type="match status" value="1"/>
</dbReference>
<feature type="transmembrane region" description="Helical" evidence="1">
    <location>
        <begin position="246"/>
        <end position="270"/>
    </location>
</feature>
<dbReference type="KEGG" id="vco:VC0395_A1556"/>
<feature type="transmembrane region" description="Helical" evidence="1">
    <location>
        <begin position="85"/>
        <end position="104"/>
    </location>
</feature>
<dbReference type="OrthoDB" id="9792424at2"/>
<feature type="transmembrane region" description="Helical" evidence="1">
    <location>
        <begin position="168"/>
        <end position="188"/>
    </location>
</feature>
<dbReference type="KEGG" id="vcr:VC395_2085"/>
<evidence type="ECO:0000313" key="3">
    <source>
        <dbReference type="Proteomes" id="UP000000249"/>
    </source>
</evidence>
<feature type="transmembrane region" description="Helical" evidence="1">
    <location>
        <begin position="12"/>
        <end position="34"/>
    </location>
</feature>
<dbReference type="AlphaFoldDB" id="A0A0H3AIZ1"/>
<feature type="transmembrane region" description="Helical" evidence="1">
    <location>
        <begin position="116"/>
        <end position="134"/>
    </location>
</feature>
<keyword evidence="1" id="KW-0812">Transmembrane</keyword>
<dbReference type="GO" id="GO:0005886">
    <property type="term" value="C:plasma membrane"/>
    <property type="evidence" value="ECO:0007669"/>
    <property type="project" value="TreeGrafter"/>
</dbReference>
<keyword evidence="1" id="KW-1133">Transmembrane helix</keyword>
<dbReference type="eggNOG" id="COG3135">
    <property type="taxonomic scope" value="Bacteria"/>
</dbReference>
<accession>A0A0H3AIZ1</accession>
<protein>
    <submittedName>
        <fullName evidence="2">Benzoate transport protein</fullName>
    </submittedName>
</protein>
<name>A0A0H3AIZ1_VIBC3</name>
<evidence type="ECO:0000313" key="2">
    <source>
        <dbReference type="EMBL" id="ABQ20473.1"/>
    </source>
</evidence>
<dbReference type="GO" id="GO:0042925">
    <property type="term" value="F:benzoate transmembrane transporter activity"/>
    <property type="evidence" value="ECO:0007669"/>
    <property type="project" value="InterPro"/>
</dbReference>
<dbReference type="NCBIfam" id="TIGR00843">
    <property type="entry name" value="benE"/>
    <property type="match status" value="1"/>
</dbReference>
<dbReference type="Proteomes" id="UP000000249">
    <property type="component" value="Chromosome 1"/>
</dbReference>
<feature type="transmembrane region" description="Helical" evidence="1">
    <location>
        <begin position="290"/>
        <end position="313"/>
    </location>
</feature>
<dbReference type="EMBL" id="CP000627">
    <property type="protein sequence ID" value="ABQ20473.1"/>
    <property type="molecule type" value="Genomic_DNA"/>
</dbReference>
<keyword evidence="1" id="KW-0472">Membrane</keyword>
<dbReference type="InterPro" id="IPR004711">
    <property type="entry name" value="Benzoate_Transporter"/>
</dbReference>
<dbReference type="PATRIC" id="fig|345073.21.peg.2013"/>
<sequence length="387" mass="41219">MMKGFFNLSHLSAGFTTVLVGYTSSVVIVIQAATASGANPTQIESWLLTLGVVMGLTSILYSWFYKTPIVTAWSTPAAVMLAASAGQYSLPVVIGAFMFSGALFTLTGMLAPLTRALSKIPVPLGTAMLGAILLPFCAKAFTPLTDTPALFALLFTSYLLAKHLVPRYTMLVLLLVSLGSALALGSFQHADLALRIATPIWVTPEFDWLAMLNLALPLYLITMLSQNLPGIAMLKSYQYDAPIKPILVGTGLATLMSAPFGGFSVNLAAISAAICMNEDVDQDKAQRYRAVLWAGGFYLLAGIFAALVVNLFLALPKPISAMLAGLALLGTLMMCLQSAFKIDEYREPALLTFVITLSGATLFGMSATLIGLVIGLAYLRLTTRPRP</sequence>
<feature type="transmembrane region" description="Helical" evidence="1">
    <location>
        <begin position="46"/>
        <end position="65"/>
    </location>
</feature>